<accession>A0A812W4E0</accession>
<sequence length="385" mass="44081">DQASQAVQYYGRSARVLRVLNHGELKLQFSDGKIRCTKNWSRQEPTLPGKFRRQQRVYYVGKSCFKHDRDSCLFGHRLKILGRAASNGEELIALQLESGDRHLARHTSLSTKEPRHSSGFFLHQKVQWIYYVGSAIAKRHSPPTSYYGQAAVITSFTPQAKYVWLRFGDDYPVKTSSFVVSAPKVCGDRFRIGDEVYYAGSSEVLFGRKATIKAVLPDTTGGLLVEFRDGTTKATTEAKLSLQKPRGPREQTAKLFAPPPRKCQFRHDASMWMSTASAVDNERDRLPLEEIFYSQDSIKNKFQDGRSLGQMERELRVGEKQLSDIPRITVVRHEGRWFSVDNRRLWVFKRVFGPQQSVPVSRGAQDHRFWSKFTTNNQGVDVRVR</sequence>
<dbReference type="OrthoDB" id="421598at2759"/>
<dbReference type="AlphaFoldDB" id="A0A812W4E0"/>
<name>A0A812W4E0_SYMPI</name>
<organism evidence="1 2">
    <name type="scientific">Symbiodinium pilosum</name>
    <name type="common">Dinoflagellate</name>
    <dbReference type="NCBI Taxonomy" id="2952"/>
    <lineage>
        <taxon>Eukaryota</taxon>
        <taxon>Sar</taxon>
        <taxon>Alveolata</taxon>
        <taxon>Dinophyceae</taxon>
        <taxon>Suessiales</taxon>
        <taxon>Symbiodiniaceae</taxon>
        <taxon>Symbiodinium</taxon>
    </lineage>
</organism>
<gene>
    <name evidence="1" type="ORF">SPIL2461_LOCUS18471</name>
</gene>
<keyword evidence="2" id="KW-1185">Reference proteome</keyword>
<reference evidence="1" key="1">
    <citation type="submission" date="2021-02" db="EMBL/GenBank/DDBJ databases">
        <authorList>
            <person name="Dougan E. K."/>
            <person name="Rhodes N."/>
            <person name="Thang M."/>
            <person name="Chan C."/>
        </authorList>
    </citation>
    <scope>NUCLEOTIDE SEQUENCE</scope>
</reference>
<comment type="caution">
    <text evidence="1">The sequence shown here is derived from an EMBL/GenBank/DDBJ whole genome shotgun (WGS) entry which is preliminary data.</text>
</comment>
<proteinExistence type="predicted"/>
<dbReference type="Proteomes" id="UP000649617">
    <property type="component" value="Unassembled WGS sequence"/>
</dbReference>
<protein>
    <submittedName>
        <fullName evidence="1">Uncharacterized protein</fullName>
    </submittedName>
</protein>
<dbReference type="EMBL" id="CAJNIZ010043835">
    <property type="protein sequence ID" value="CAE7670333.1"/>
    <property type="molecule type" value="Genomic_DNA"/>
</dbReference>
<evidence type="ECO:0000313" key="1">
    <source>
        <dbReference type="EMBL" id="CAE7670333.1"/>
    </source>
</evidence>
<evidence type="ECO:0000313" key="2">
    <source>
        <dbReference type="Proteomes" id="UP000649617"/>
    </source>
</evidence>
<feature type="non-terminal residue" evidence="1">
    <location>
        <position position="1"/>
    </location>
</feature>